<dbReference type="Pfam" id="PF00389">
    <property type="entry name" value="2-Hacid_dh"/>
    <property type="match status" value="1"/>
</dbReference>
<dbReference type="GO" id="GO:0008720">
    <property type="term" value="F:D-lactate dehydrogenase (NAD+) activity"/>
    <property type="evidence" value="ECO:0007669"/>
    <property type="project" value="UniProtKB-EC"/>
</dbReference>
<evidence type="ECO:0000256" key="1">
    <source>
        <dbReference type="ARBA" id="ARBA00005854"/>
    </source>
</evidence>
<dbReference type="Gene3D" id="3.40.50.720">
    <property type="entry name" value="NAD(P)-binding Rossmann-like Domain"/>
    <property type="match status" value="2"/>
</dbReference>
<gene>
    <name evidence="7" type="ORF">HNQ51_001680</name>
</gene>
<evidence type="ECO:0000313" key="8">
    <source>
        <dbReference type="Proteomes" id="UP000554837"/>
    </source>
</evidence>
<keyword evidence="8" id="KW-1185">Reference proteome</keyword>
<dbReference type="InterPro" id="IPR006140">
    <property type="entry name" value="D-isomer_DH_NAD-bd"/>
</dbReference>
<keyword evidence="3" id="KW-0520">NAD</keyword>
<dbReference type="PROSITE" id="PS00065">
    <property type="entry name" value="D_2_HYDROXYACID_DH_1"/>
    <property type="match status" value="1"/>
</dbReference>
<dbReference type="SUPFAM" id="SSF51735">
    <property type="entry name" value="NAD(P)-binding Rossmann-fold domains"/>
    <property type="match status" value="1"/>
</dbReference>
<sequence>MITVFSAKRYDRQSLAAELPSFAGLALNFVEARLDEHSAQAAQGSQAVCAFVNDRLDGPVLERLAALGVQLILLRCAGFNQVDLARAQALGLTVARVPEYSPHAVAEHALALLLTLVRKTHRAHARVREGNFELDGLQGFDLFGKTVGVVGTGRIGACLVRIFQGLGCEVLAHDPQPNPDLGVRYQGLNPLLASSRIVLLQCPLNAQTQHLINAERLALMPRGAVLVNTSRGAVIDTRAVIAALKSGHLGGLALDVYEEEASLFFADRSGEVIGDDVFARLQTFPNVLITAHQGFFTDEALAQIARTTLGNAQSFRQTGRPLHEV</sequence>
<dbReference type="PROSITE" id="PS00671">
    <property type="entry name" value="D_2_HYDROXYACID_DH_3"/>
    <property type="match status" value="1"/>
</dbReference>
<dbReference type="EMBL" id="JACHHO010000002">
    <property type="protein sequence ID" value="MBB5204366.1"/>
    <property type="molecule type" value="Genomic_DNA"/>
</dbReference>
<dbReference type="GO" id="GO:0051287">
    <property type="term" value="F:NAD binding"/>
    <property type="evidence" value="ECO:0007669"/>
    <property type="project" value="InterPro"/>
</dbReference>
<evidence type="ECO:0000259" key="5">
    <source>
        <dbReference type="Pfam" id="PF00389"/>
    </source>
</evidence>
<evidence type="ECO:0000256" key="3">
    <source>
        <dbReference type="ARBA" id="ARBA00023027"/>
    </source>
</evidence>
<evidence type="ECO:0000256" key="2">
    <source>
        <dbReference type="ARBA" id="ARBA00023002"/>
    </source>
</evidence>
<dbReference type="InterPro" id="IPR029753">
    <property type="entry name" value="D-isomer_DH_CS"/>
</dbReference>
<evidence type="ECO:0000256" key="4">
    <source>
        <dbReference type="RuleBase" id="RU003719"/>
    </source>
</evidence>
<dbReference type="Pfam" id="PF02826">
    <property type="entry name" value="2-Hacid_dh_C"/>
    <property type="match status" value="1"/>
</dbReference>
<dbReference type="EC" id="1.1.1.28" evidence="7"/>
<dbReference type="Proteomes" id="UP000554837">
    <property type="component" value="Unassembled WGS sequence"/>
</dbReference>
<dbReference type="PANTHER" id="PTHR43026:SF1">
    <property type="entry name" value="2-HYDROXYACID DEHYDROGENASE HOMOLOG 1-RELATED"/>
    <property type="match status" value="1"/>
</dbReference>
<reference evidence="7 8" key="1">
    <citation type="submission" date="2020-08" db="EMBL/GenBank/DDBJ databases">
        <title>Genomic Encyclopedia of Type Strains, Phase IV (KMG-IV): sequencing the most valuable type-strain genomes for metagenomic binning, comparative biology and taxonomic classification.</title>
        <authorList>
            <person name="Goeker M."/>
        </authorList>
    </citation>
    <scope>NUCLEOTIDE SEQUENCE [LARGE SCALE GENOMIC DNA]</scope>
    <source>
        <strain evidence="7 8">DSM 23958</strain>
    </source>
</reference>
<accession>A0A840S5S6</accession>
<feature type="domain" description="D-isomer specific 2-hydroxyacid dehydrogenase NAD-binding" evidence="6">
    <location>
        <begin position="110"/>
        <end position="294"/>
    </location>
</feature>
<name>A0A840S5S6_9BURK</name>
<proteinExistence type="inferred from homology"/>
<dbReference type="CDD" id="cd12183">
    <property type="entry name" value="LDH_like_2"/>
    <property type="match status" value="1"/>
</dbReference>
<comment type="caution">
    <text evidence="7">The sequence shown here is derived from an EMBL/GenBank/DDBJ whole genome shotgun (WGS) entry which is preliminary data.</text>
</comment>
<feature type="domain" description="D-isomer specific 2-hydroxyacid dehydrogenase catalytic" evidence="5">
    <location>
        <begin position="8"/>
        <end position="325"/>
    </location>
</feature>
<organism evidence="7 8">
    <name type="scientific">Inhella inkyongensis</name>
    <dbReference type="NCBI Taxonomy" id="392593"/>
    <lineage>
        <taxon>Bacteria</taxon>
        <taxon>Pseudomonadati</taxon>
        <taxon>Pseudomonadota</taxon>
        <taxon>Betaproteobacteria</taxon>
        <taxon>Burkholderiales</taxon>
        <taxon>Sphaerotilaceae</taxon>
        <taxon>Inhella</taxon>
    </lineage>
</organism>
<comment type="similarity">
    <text evidence="1 4">Belongs to the D-isomer specific 2-hydroxyacid dehydrogenase family.</text>
</comment>
<dbReference type="InterPro" id="IPR058205">
    <property type="entry name" value="D-LDH-like"/>
</dbReference>
<dbReference type="PANTHER" id="PTHR43026">
    <property type="entry name" value="2-HYDROXYACID DEHYDROGENASE HOMOLOG 1-RELATED"/>
    <property type="match status" value="1"/>
</dbReference>
<protein>
    <submittedName>
        <fullName evidence="7">D-lactate dehydrogenase</fullName>
        <ecNumber evidence="7">1.1.1.28</ecNumber>
    </submittedName>
</protein>
<dbReference type="SUPFAM" id="SSF52283">
    <property type="entry name" value="Formate/glycerate dehydrogenase catalytic domain-like"/>
    <property type="match status" value="1"/>
</dbReference>
<evidence type="ECO:0000313" key="7">
    <source>
        <dbReference type="EMBL" id="MBB5204366.1"/>
    </source>
</evidence>
<dbReference type="AlphaFoldDB" id="A0A840S5S6"/>
<evidence type="ECO:0000259" key="6">
    <source>
        <dbReference type="Pfam" id="PF02826"/>
    </source>
</evidence>
<dbReference type="InterPro" id="IPR036291">
    <property type="entry name" value="NAD(P)-bd_dom_sf"/>
</dbReference>
<dbReference type="InterPro" id="IPR006139">
    <property type="entry name" value="D-isomer_2_OHA_DH_cat_dom"/>
</dbReference>
<dbReference type="InterPro" id="IPR029752">
    <property type="entry name" value="D-isomer_DH_CS1"/>
</dbReference>
<keyword evidence="2 4" id="KW-0560">Oxidoreductase</keyword>